<evidence type="ECO:0000256" key="1">
    <source>
        <dbReference type="SAM" id="SignalP"/>
    </source>
</evidence>
<dbReference type="Pfam" id="PF17619">
    <property type="entry name" value="SCVP"/>
    <property type="match status" value="1"/>
</dbReference>
<protein>
    <submittedName>
        <fullName evidence="2">(pine wood nematode) hypothetical protein</fullName>
    </submittedName>
</protein>
<dbReference type="Proteomes" id="UP000095284">
    <property type="component" value="Unplaced"/>
</dbReference>
<feature type="signal peptide" evidence="1">
    <location>
        <begin position="1"/>
        <end position="18"/>
    </location>
</feature>
<organism evidence="4 6">
    <name type="scientific">Bursaphelenchus xylophilus</name>
    <name type="common">Pinewood nematode worm</name>
    <name type="synonym">Aphelenchoides xylophilus</name>
    <dbReference type="NCBI Taxonomy" id="6326"/>
    <lineage>
        <taxon>Eukaryota</taxon>
        <taxon>Metazoa</taxon>
        <taxon>Ecdysozoa</taxon>
        <taxon>Nematoda</taxon>
        <taxon>Chromadorea</taxon>
        <taxon>Rhabditida</taxon>
        <taxon>Tylenchina</taxon>
        <taxon>Tylenchomorpha</taxon>
        <taxon>Aphelenchoidea</taxon>
        <taxon>Aphelenchoididae</taxon>
        <taxon>Bursaphelenchus</taxon>
    </lineage>
</organism>
<keyword evidence="1" id="KW-0732">Signal</keyword>
<dbReference type="Proteomes" id="UP000659654">
    <property type="component" value="Unassembled WGS sequence"/>
</dbReference>
<dbReference type="InterPro" id="IPR035126">
    <property type="entry name" value="SCVP"/>
</dbReference>
<evidence type="ECO:0000313" key="6">
    <source>
        <dbReference type="WBParaSite" id="BXY_0045200.1"/>
    </source>
</evidence>
<proteinExistence type="predicted"/>
<keyword evidence="5" id="KW-1185">Reference proteome</keyword>
<evidence type="ECO:0000313" key="4">
    <source>
        <dbReference type="Proteomes" id="UP000095284"/>
    </source>
</evidence>
<sequence length="138" mass="14963">MKFVVVAAFVVGLVVVESCSPTPTTTKTATTTTVAPGRKRRSADPIEVILHSKLPASKGEDLLEKLEKAATSQNLDIEKFGKIEQAIGFDADDNVELIHTLDSDVDCNEVRSATKKIISKVPEISRASVKCHGQQFRV</sequence>
<feature type="chain" id="PRO_5035399394" evidence="1">
    <location>
        <begin position="19"/>
        <end position="138"/>
    </location>
</feature>
<evidence type="ECO:0000313" key="3">
    <source>
        <dbReference type="EMBL" id="CAG9114995.1"/>
    </source>
</evidence>
<evidence type="ECO:0000313" key="2">
    <source>
        <dbReference type="EMBL" id="CAD5225726.1"/>
    </source>
</evidence>
<dbReference type="EMBL" id="CAJFDI010000004">
    <property type="protein sequence ID" value="CAD5225726.1"/>
    <property type="molecule type" value="Genomic_DNA"/>
</dbReference>
<dbReference type="WBParaSite" id="BXY_0045200.1">
    <property type="protein sequence ID" value="BXY_0045200.1"/>
    <property type="gene ID" value="BXY_0045200"/>
</dbReference>
<gene>
    <name evidence="2" type="ORF">BXYJ_LOCUS8689</name>
</gene>
<evidence type="ECO:0000313" key="5">
    <source>
        <dbReference type="Proteomes" id="UP000659654"/>
    </source>
</evidence>
<accession>A0A1I7RIC3</accession>
<reference evidence="6" key="1">
    <citation type="submission" date="2016-11" db="UniProtKB">
        <authorList>
            <consortium name="WormBaseParasite"/>
        </authorList>
    </citation>
    <scope>IDENTIFICATION</scope>
</reference>
<reference evidence="3" key="2">
    <citation type="submission" date="2020-08" db="EMBL/GenBank/DDBJ databases">
        <authorList>
            <person name="Kikuchi T."/>
        </authorList>
    </citation>
    <scope>NUCLEOTIDE SEQUENCE</scope>
    <source>
        <strain evidence="2">Ka4C1</strain>
    </source>
</reference>
<dbReference type="EMBL" id="CAJFCV020000004">
    <property type="protein sequence ID" value="CAG9114995.1"/>
    <property type="molecule type" value="Genomic_DNA"/>
</dbReference>
<dbReference type="OrthoDB" id="5859493at2759"/>
<dbReference type="AlphaFoldDB" id="A0A1I7RIC3"/>
<dbReference type="Proteomes" id="UP000582659">
    <property type="component" value="Unassembled WGS sequence"/>
</dbReference>
<name>A0A1I7RIC3_BURXY</name>